<dbReference type="SUPFAM" id="SSF101489">
    <property type="entry name" value="Eukaryotic initiation factor 4f subunit eIF4g, eIF4e-binding domain"/>
    <property type="match status" value="1"/>
</dbReference>
<feature type="compositionally biased region" description="Basic and acidic residues" evidence="1">
    <location>
        <begin position="512"/>
        <end position="527"/>
    </location>
</feature>
<protein>
    <recommendedName>
        <fullName evidence="2">Eukaryotic translation initiation factor 4G1 eIF4E-binding domain-containing protein</fullName>
    </recommendedName>
</protein>
<feature type="region of interest" description="Disordered" evidence="1">
    <location>
        <begin position="23"/>
        <end position="171"/>
    </location>
</feature>
<dbReference type="OrthoDB" id="10567259at2759"/>
<dbReference type="GO" id="GO:0016020">
    <property type="term" value="C:membrane"/>
    <property type="evidence" value="ECO:0007669"/>
    <property type="project" value="InterPro"/>
</dbReference>
<evidence type="ECO:0000256" key="1">
    <source>
        <dbReference type="SAM" id="MobiDB-lite"/>
    </source>
</evidence>
<name>A0A367J4R3_RHIST</name>
<feature type="compositionally biased region" description="Low complexity" evidence="1">
    <location>
        <begin position="433"/>
        <end position="444"/>
    </location>
</feature>
<feature type="region of interest" description="Disordered" evidence="1">
    <location>
        <begin position="430"/>
        <end position="450"/>
    </location>
</feature>
<dbReference type="Pfam" id="PF12152">
    <property type="entry name" value="eIF_4G1"/>
    <property type="match status" value="1"/>
</dbReference>
<feature type="compositionally biased region" description="Gly residues" evidence="1">
    <location>
        <begin position="532"/>
        <end position="543"/>
    </location>
</feature>
<dbReference type="Proteomes" id="UP000253551">
    <property type="component" value="Unassembled WGS sequence"/>
</dbReference>
<accession>A0A367J4R3</accession>
<feature type="compositionally biased region" description="Low complexity" evidence="1">
    <location>
        <begin position="223"/>
        <end position="232"/>
    </location>
</feature>
<reference evidence="3 4" key="1">
    <citation type="journal article" date="2018" name="G3 (Bethesda)">
        <title>Phylogenetic and Phylogenomic Definition of Rhizopus Species.</title>
        <authorList>
            <person name="Gryganskyi A.P."/>
            <person name="Golan J."/>
            <person name="Dolatabadi S."/>
            <person name="Mondo S."/>
            <person name="Robb S."/>
            <person name="Idnurm A."/>
            <person name="Muszewska A."/>
            <person name="Steczkiewicz K."/>
            <person name="Masonjones S."/>
            <person name="Liao H.L."/>
            <person name="Gajdeczka M.T."/>
            <person name="Anike F."/>
            <person name="Vuek A."/>
            <person name="Anishchenko I.M."/>
            <person name="Voigt K."/>
            <person name="de Hoog G.S."/>
            <person name="Smith M.E."/>
            <person name="Heitman J."/>
            <person name="Vilgalys R."/>
            <person name="Stajich J.E."/>
        </authorList>
    </citation>
    <scope>NUCLEOTIDE SEQUENCE [LARGE SCALE GENOMIC DNA]</scope>
    <source>
        <strain evidence="3 4">LSU 92-RS-03</strain>
    </source>
</reference>
<dbReference type="InterPro" id="IPR036211">
    <property type="entry name" value="eIF4G_eIF4E-bd_sf"/>
</dbReference>
<dbReference type="PANTHER" id="PTHR18937">
    <property type="entry name" value="STRUCTURAL MAINTENANCE OF CHROMOSOMES SMC FAMILY MEMBER"/>
    <property type="match status" value="1"/>
</dbReference>
<feature type="region of interest" description="Disordered" evidence="1">
    <location>
        <begin position="501"/>
        <end position="578"/>
    </location>
</feature>
<sequence>MNRTPNTTEKTNAQPVFNYAQAAKRSSQNLESQKPKTTPAPSTNESKPTAESAAKVESAPASFAAALSKKTETTTPREPSTEAAPIQFGTVKADEAKPVETEATNVTENNSRRDSTQLNNAEPHYYNNNRHYGSRQGKHNNHSPNMQPSYVPHHVKKNMSPNQNSGNWSNNQYYRPSQYYPPNTFMPVPPYTGQTFVPQPSVNKAIAIINPTTNEVINLSSQPPKETPAATTKPEESSVKETKDFKIVPTPSRAIKIVDPRAKEEEAEKKAKEEAEQKAKEEAEQKAKEEAEKKAKEEAEQKAKEEAEKKAKEEAEQKAKEEAEQKAKEEAEQKAKEEAEQKAKEEAEKKAKEEAEQKAKEEAEQKAKEEEAENKTKEEEEEAKKAATEESKSDSTEKKVEERIAAITADKAARGAPGRLDMSAIPAHVFHDSPVSTPSSPSAPKVKGPPMRKIEDFSAIEYPPEFLAPKPSANNKITYEPAFLLQFQKLCLETDEDLSEFQGMAAEQSSGNERRSMSRRQTSERGGRGPRTPGGGSGEGGMYRGNSRDGRGEMGKFAGGRPLSHRQGSNGPNSPGMD</sequence>
<gene>
    <name evidence="3" type="ORF">CU098_005843</name>
</gene>
<evidence type="ECO:0000259" key="2">
    <source>
        <dbReference type="Pfam" id="PF12152"/>
    </source>
</evidence>
<feature type="non-terminal residue" evidence="3">
    <location>
        <position position="578"/>
    </location>
</feature>
<feature type="compositionally biased region" description="Polar residues" evidence="1">
    <location>
        <begin position="24"/>
        <end position="49"/>
    </location>
</feature>
<feature type="compositionally biased region" description="Basic residues" evidence="1">
    <location>
        <begin position="132"/>
        <end position="141"/>
    </location>
</feature>
<feature type="compositionally biased region" description="Low complexity" evidence="1">
    <location>
        <begin position="73"/>
        <end position="85"/>
    </location>
</feature>
<feature type="region of interest" description="Disordered" evidence="1">
    <location>
        <begin position="217"/>
        <end position="403"/>
    </location>
</feature>
<dbReference type="GO" id="GO:0043213">
    <property type="term" value="P:bacteriocin transport"/>
    <property type="evidence" value="ECO:0007669"/>
    <property type="project" value="InterPro"/>
</dbReference>
<dbReference type="EMBL" id="PJQM01004306">
    <property type="protein sequence ID" value="RCH84930.1"/>
    <property type="molecule type" value="Genomic_DNA"/>
</dbReference>
<feature type="compositionally biased region" description="Polar residues" evidence="1">
    <location>
        <begin position="566"/>
        <end position="578"/>
    </location>
</feature>
<feature type="domain" description="Eukaryotic translation initiation factor 4G1 eIF4E-binding" evidence="2">
    <location>
        <begin position="452"/>
        <end position="491"/>
    </location>
</feature>
<dbReference type="AlphaFoldDB" id="A0A367J4R3"/>
<comment type="caution">
    <text evidence="3">The sequence shown here is derived from an EMBL/GenBank/DDBJ whole genome shotgun (WGS) entry which is preliminary data.</text>
</comment>
<dbReference type="InterPro" id="IPR022745">
    <property type="entry name" value="eIF4G1_eIF4E-bd"/>
</dbReference>
<feature type="compositionally biased region" description="Basic and acidic residues" evidence="1">
    <location>
        <begin position="233"/>
        <end position="246"/>
    </location>
</feature>
<dbReference type="InterPro" id="IPR014161">
    <property type="entry name" value="Tol-Pal_TolA"/>
</dbReference>
<dbReference type="GO" id="GO:0019534">
    <property type="term" value="F:toxin transmembrane transporter activity"/>
    <property type="evidence" value="ECO:0007669"/>
    <property type="project" value="InterPro"/>
</dbReference>
<dbReference type="Gene3D" id="1.20.970.30">
    <property type="entry name" value="eIF4G, eIF4E-binding domain"/>
    <property type="match status" value="1"/>
</dbReference>
<evidence type="ECO:0000313" key="3">
    <source>
        <dbReference type="EMBL" id="RCH84930.1"/>
    </source>
</evidence>
<feature type="compositionally biased region" description="Basic and acidic residues" evidence="1">
    <location>
        <begin position="256"/>
        <end position="403"/>
    </location>
</feature>
<evidence type="ECO:0000313" key="4">
    <source>
        <dbReference type="Proteomes" id="UP000253551"/>
    </source>
</evidence>
<keyword evidence="4" id="KW-1185">Reference proteome</keyword>
<proteinExistence type="predicted"/>
<dbReference type="STRING" id="4846.A0A367J4R3"/>
<dbReference type="NCBIfam" id="TIGR02794">
    <property type="entry name" value="tolA_full"/>
    <property type="match status" value="1"/>
</dbReference>
<feature type="compositionally biased region" description="Polar residues" evidence="1">
    <location>
        <begin position="116"/>
        <end position="131"/>
    </location>
</feature>
<feature type="compositionally biased region" description="Polar residues" evidence="1">
    <location>
        <begin position="159"/>
        <end position="171"/>
    </location>
</feature>
<organism evidence="3 4">
    <name type="scientific">Rhizopus stolonifer</name>
    <name type="common">Rhizopus nigricans</name>
    <dbReference type="NCBI Taxonomy" id="4846"/>
    <lineage>
        <taxon>Eukaryota</taxon>
        <taxon>Fungi</taxon>
        <taxon>Fungi incertae sedis</taxon>
        <taxon>Mucoromycota</taxon>
        <taxon>Mucoromycotina</taxon>
        <taxon>Mucoromycetes</taxon>
        <taxon>Mucorales</taxon>
        <taxon>Mucorineae</taxon>
        <taxon>Rhizopodaceae</taxon>
        <taxon>Rhizopus</taxon>
    </lineage>
</organism>